<keyword evidence="4 7" id="KW-0812">Transmembrane</keyword>
<dbReference type="InterPro" id="IPR008969">
    <property type="entry name" value="CarboxyPept-like_regulatory"/>
</dbReference>
<dbReference type="NCBIfam" id="TIGR04057">
    <property type="entry name" value="SusC_RagA_signa"/>
    <property type="match status" value="1"/>
</dbReference>
<dbReference type="NCBIfam" id="TIGR04056">
    <property type="entry name" value="OMP_RagA_SusC"/>
    <property type="match status" value="1"/>
</dbReference>
<dbReference type="InterPro" id="IPR039426">
    <property type="entry name" value="TonB-dep_rcpt-like"/>
</dbReference>
<dbReference type="STRING" id="1849968.A8C32_00595"/>
<evidence type="ECO:0000313" key="11">
    <source>
        <dbReference type="Proteomes" id="UP000095713"/>
    </source>
</evidence>
<keyword evidence="3 7" id="KW-1134">Transmembrane beta strand</keyword>
<dbReference type="AlphaFoldDB" id="A0A1E5TBU8"/>
<keyword evidence="5 7" id="KW-0472">Membrane</keyword>
<keyword evidence="11" id="KW-1185">Reference proteome</keyword>
<dbReference type="Pfam" id="PF13715">
    <property type="entry name" value="CarbopepD_reg_2"/>
    <property type="match status" value="1"/>
</dbReference>
<evidence type="ECO:0000313" key="10">
    <source>
        <dbReference type="EMBL" id="OEK08807.1"/>
    </source>
</evidence>
<reference evidence="10 11" key="1">
    <citation type="submission" date="2016-05" db="EMBL/GenBank/DDBJ databases">
        <title>Draft Genome Sequence of Algibacter sp. Strain SK-16 Isolated from the Surface Water of Aburatsubo Inlet.</title>
        <authorList>
            <person name="Wong S.-K."/>
            <person name="Yoshizawa S."/>
            <person name="Nakajima Y."/>
            <person name="Ogura Y."/>
            <person name="Tetsuya H."/>
            <person name="Hamasaki K."/>
        </authorList>
    </citation>
    <scope>NUCLEOTIDE SEQUENCE [LARGE SCALE GENOMIC DNA]</scope>
    <source>
        <strain evidence="10 11">SK-16</strain>
    </source>
</reference>
<dbReference type="PROSITE" id="PS52016">
    <property type="entry name" value="TONB_DEPENDENT_REC_3"/>
    <property type="match status" value="1"/>
</dbReference>
<dbReference type="InterPro" id="IPR037066">
    <property type="entry name" value="Plug_dom_sf"/>
</dbReference>
<feature type="signal peptide" evidence="8">
    <location>
        <begin position="1"/>
        <end position="29"/>
    </location>
</feature>
<accession>A0A1E5TBU8</accession>
<gene>
    <name evidence="10" type="ORF">A8C32_00595</name>
</gene>
<dbReference type="InterPro" id="IPR012910">
    <property type="entry name" value="Plug_dom"/>
</dbReference>
<dbReference type="InterPro" id="IPR023997">
    <property type="entry name" value="TonB-dep_OMP_SusC/RagA_CS"/>
</dbReference>
<dbReference type="InterPro" id="IPR023996">
    <property type="entry name" value="TonB-dep_OMP_SusC/RagA"/>
</dbReference>
<dbReference type="Pfam" id="PF07715">
    <property type="entry name" value="Plug"/>
    <property type="match status" value="1"/>
</dbReference>
<comment type="subcellular location">
    <subcellularLocation>
        <location evidence="1 7">Cell outer membrane</location>
        <topology evidence="1 7">Multi-pass membrane protein</topology>
    </subcellularLocation>
</comment>
<sequence>MKKTKKKNLIRQLTSMFLIILCTSMVAYSQDIVTGVVIDESGSPLAGVNVIETNTQNGVITDFDGKFSITLKKTPSALTFTYVGYKEQQKTISDALNLKIVMIEDLALLDEIVVVGYGTSKKSDLTGAISSLSTKDFNKQPIFRPEDALQSRAAGVQVVKTNGAPGGNVKIRIRGSNSITGNNSPLVVIDGIIGGDLSSINSNDIQSLDVLKDASATAIYGSRGSNGVILITTKKGNGVPKIDVNYFTSISNIPQKMPLLNAQEHADLIGETVIDGGTDYQDEYFQTAILNNIQLSASGKEGNLAYFLSGNYVDQEGIVFNSDYERFSLRSNLNTKFGEKFKLGLNIFGSRESTHNLFSGGARSSSDSRGGILGILGWNPSIPIRNPDGTYYQLQSTSGSNIVNPIAVQSERDNNQIQDRFNINLNLSYDFTSSFNYTLLAGSVMRHRNSENFAGISAGTSILPPRAGFSSNRLTTYQLSNIITWNKDFGNTNVKLTGIYELQENQTKTSSGSSGDFAIGGLSNAYYLLELGVNPNIEANQQESTIQSYVGRAEVNVNDNLYLTGTIRIDQSSKFRKKNNTGYFPSISAAYALKDILPEDSFINNIKLRAGYGETGNEGVSPLSTYTSLPTGRDFAFDGTTANVGLGNPRIVDENLKWETTKQINLGMDFSLLENRLNISLDWYKKNTVDLLLEQPVAFYSGGGTYRTNVGEVKNSGIDFNIDARLLNTNNFSWNANFNLSIVTNEVVSLGGQDQILLQPDGIGPGGRGDNLYAIQVGKPLGQLYGATFLGTWKTADAANGVPGSARYLTDEDGANVLGVIGNGTPELTWGFNNTFTYKEFDLNFLLRGVHGFDVLNATYGSLILAGGNIQTARHADFANRWTPQNETDIPATGDNVIASSRYVENGSFIRLSNLSLGYTFNNLKFTRSLKVYASGQNLFTITDYTGFDPEVSSTGTSTSDNAPSFDYGAFPNPRTITLGVNIGF</sequence>
<dbReference type="InterPro" id="IPR036942">
    <property type="entry name" value="Beta-barrel_TonB_sf"/>
</dbReference>
<dbReference type="FunFam" id="2.170.130.10:FF:000008">
    <property type="entry name" value="SusC/RagA family TonB-linked outer membrane protein"/>
    <property type="match status" value="1"/>
</dbReference>
<comment type="similarity">
    <text evidence="7">Belongs to the TonB-dependent receptor family.</text>
</comment>
<dbReference type="Gene3D" id="2.170.130.10">
    <property type="entry name" value="TonB-dependent receptor, plug domain"/>
    <property type="match status" value="1"/>
</dbReference>
<feature type="chain" id="PRO_5009186256" description="TonB-dependent receptor plug domain-containing protein" evidence="8">
    <location>
        <begin position="30"/>
        <end position="985"/>
    </location>
</feature>
<evidence type="ECO:0000256" key="6">
    <source>
        <dbReference type="ARBA" id="ARBA00023237"/>
    </source>
</evidence>
<keyword evidence="2 7" id="KW-0813">Transport</keyword>
<evidence type="ECO:0000256" key="1">
    <source>
        <dbReference type="ARBA" id="ARBA00004571"/>
    </source>
</evidence>
<evidence type="ECO:0000256" key="4">
    <source>
        <dbReference type="ARBA" id="ARBA00022692"/>
    </source>
</evidence>
<keyword evidence="8" id="KW-0732">Signal</keyword>
<dbReference type="Proteomes" id="UP000095713">
    <property type="component" value="Unassembled WGS sequence"/>
</dbReference>
<keyword evidence="6 7" id="KW-0998">Cell outer membrane</keyword>
<dbReference type="OrthoDB" id="9768177at2"/>
<dbReference type="RefSeq" id="WP_069829489.1">
    <property type="nucleotide sequence ID" value="NZ_MDJD01000028.1"/>
</dbReference>
<evidence type="ECO:0000256" key="5">
    <source>
        <dbReference type="ARBA" id="ARBA00023136"/>
    </source>
</evidence>
<name>A0A1E5TBU8_9FLAO</name>
<feature type="domain" description="TonB-dependent receptor plug" evidence="9">
    <location>
        <begin position="122"/>
        <end position="228"/>
    </location>
</feature>
<dbReference type="Gene3D" id="2.60.40.1120">
    <property type="entry name" value="Carboxypeptidase-like, regulatory domain"/>
    <property type="match status" value="1"/>
</dbReference>
<dbReference type="EMBL" id="MDJD01000028">
    <property type="protein sequence ID" value="OEK08807.1"/>
    <property type="molecule type" value="Genomic_DNA"/>
</dbReference>
<evidence type="ECO:0000259" key="9">
    <source>
        <dbReference type="Pfam" id="PF07715"/>
    </source>
</evidence>
<dbReference type="GO" id="GO:0009279">
    <property type="term" value="C:cell outer membrane"/>
    <property type="evidence" value="ECO:0007669"/>
    <property type="project" value="UniProtKB-SubCell"/>
</dbReference>
<protein>
    <recommendedName>
        <fullName evidence="9">TonB-dependent receptor plug domain-containing protein</fullName>
    </recommendedName>
</protein>
<evidence type="ECO:0000256" key="2">
    <source>
        <dbReference type="ARBA" id="ARBA00022448"/>
    </source>
</evidence>
<organism evidence="10 11">
    <name type="scientific">Flavivirga aquatica</name>
    <dbReference type="NCBI Taxonomy" id="1849968"/>
    <lineage>
        <taxon>Bacteria</taxon>
        <taxon>Pseudomonadati</taxon>
        <taxon>Bacteroidota</taxon>
        <taxon>Flavobacteriia</taxon>
        <taxon>Flavobacteriales</taxon>
        <taxon>Flavobacteriaceae</taxon>
        <taxon>Flavivirga</taxon>
    </lineage>
</organism>
<proteinExistence type="inferred from homology"/>
<evidence type="ECO:0000256" key="3">
    <source>
        <dbReference type="ARBA" id="ARBA00022452"/>
    </source>
</evidence>
<dbReference type="SUPFAM" id="SSF56935">
    <property type="entry name" value="Porins"/>
    <property type="match status" value="1"/>
</dbReference>
<comment type="caution">
    <text evidence="10">The sequence shown here is derived from an EMBL/GenBank/DDBJ whole genome shotgun (WGS) entry which is preliminary data.</text>
</comment>
<dbReference type="SUPFAM" id="SSF49464">
    <property type="entry name" value="Carboxypeptidase regulatory domain-like"/>
    <property type="match status" value="1"/>
</dbReference>
<evidence type="ECO:0000256" key="8">
    <source>
        <dbReference type="SAM" id="SignalP"/>
    </source>
</evidence>
<evidence type="ECO:0000256" key="7">
    <source>
        <dbReference type="PROSITE-ProRule" id="PRU01360"/>
    </source>
</evidence>
<dbReference type="Gene3D" id="2.40.170.20">
    <property type="entry name" value="TonB-dependent receptor, beta-barrel domain"/>
    <property type="match status" value="1"/>
</dbReference>